<dbReference type="PROSITE" id="PS51186">
    <property type="entry name" value="GNAT"/>
    <property type="match status" value="1"/>
</dbReference>
<accession>V6IV13</accession>
<dbReference type="AlphaFoldDB" id="V6IV13"/>
<dbReference type="STRING" id="1395513.P343_13825"/>
<dbReference type="PANTHER" id="PTHR43420">
    <property type="entry name" value="ACETYLTRANSFERASE"/>
    <property type="match status" value="1"/>
</dbReference>
<dbReference type="InterPro" id="IPR016181">
    <property type="entry name" value="Acyl_CoA_acyltransferase"/>
</dbReference>
<comment type="caution">
    <text evidence="4">The sequence shown here is derived from an EMBL/GenBank/DDBJ whole genome shotgun (WGS) entry which is preliminary data.</text>
</comment>
<proteinExistence type="predicted"/>
<sequence>MAEFIEKWNDKDSVNFIRKGLIKYNASCLPDEIKSPLDQFSLLIRDTEGYPFGGVTGTIFWQHLHIDFLWVDIEYRGKGYGSQLLKKAERVAKDKHCRIILLDTFSFQAPDFYKKHGYVEYGIIQDHPKGFSQHFFQKRL</sequence>
<keyword evidence="2" id="KW-0012">Acyltransferase</keyword>
<dbReference type="PATRIC" id="fig|1395513.3.peg.2802"/>
<evidence type="ECO:0000256" key="2">
    <source>
        <dbReference type="ARBA" id="ARBA00023315"/>
    </source>
</evidence>
<dbReference type="InterPro" id="IPR050680">
    <property type="entry name" value="YpeA/RimI_acetyltransf"/>
</dbReference>
<evidence type="ECO:0000259" key="3">
    <source>
        <dbReference type="PROSITE" id="PS51186"/>
    </source>
</evidence>
<organism evidence="4 5">
    <name type="scientific">Sporolactobacillus laevolacticus DSM 442</name>
    <dbReference type="NCBI Taxonomy" id="1395513"/>
    <lineage>
        <taxon>Bacteria</taxon>
        <taxon>Bacillati</taxon>
        <taxon>Bacillota</taxon>
        <taxon>Bacilli</taxon>
        <taxon>Bacillales</taxon>
        <taxon>Sporolactobacillaceae</taxon>
        <taxon>Sporolactobacillus</taxon>
    </lineage>
</organism>
<dbReference type="CDD" id="cd04301">
    <property type="entry name" value="NAT_SF"/>
    <property type="match status" value="1"/>
</dbReference>
<protein>
    <submittedName>
        <fullName evidence="4">Acetyltransferase</fullName>
    </submittedName>
</protein>
<dbReference type="Gene3D" id="3.40.630.30">
    <property type="match status" value="1"/>
</dbReference>
<evidence type="ECO:0000256" key="1">
    <source>
        <dbReference type="ARBA" id="ARBA00022679"/>
    </source>
</evidence>
<dbReference type="RefSeq" id="WP_023510997.1">
    <property type="nucleotide sequence ID" value="NZ_AWTC01000014.1"/>
</dbReference>
<reference evidence="4 5" key="1">
    <citation type="journal article" date="2013" name="Genome Announc.">
        <title>Genome Sequence of Sporolactobacillus laevolacticus DSM442, an Efficient Polymer-Grade D-Lactate Producer from Agricultural Waste Cottonseed as a Nitrogen Source.</title>
        <authorList>
            <person name="Wang H."/>
            <person name="Wang L."/>
            <person name="Ju J."/>
            <person name="Yu B."/>
            <person name="Ma Y."/>
        </authorList>
    </citation>
    <scope>NUCLEOTIDE SEQUENCE [LARGE SCALE GENOMIC DNA]</scope>
    <source>
        <strain evidence="4 5">DSM 442</strain>
    </source>
</reference>
<dbReference type="Pfam" id="PF00583">
    <property type="entry name" value="Acetyltransf_1"/>
    <property type="match status" value="1"/>
</dbReference>
<keyword evidence="5" id="KW-1185">Reference proteome</keyword>
<dbReference type="Proteomes" id="UP000018296">
    <property type="component" value="Unassembled WGS sequence"/>
</dbReference>
<evidence type="ECO:0000313" key="4">
    <source>
        <dbReference type="EMBL" id="EST11033.1"/>
    </source>
</evidence>
<gene>
    <name evidence="4" type="ORF">P343_13825</name>
</gene>
<dbReference type="eggNOG" id="COG0456">
    <property type="taxonomic scope" value="Bacteria"/>
</dbReference>
<keyword evidence="1 4" id="KW-0808">Transferase</keyword>
<dbReference type="SUPFAM" id="SSF55729">
    <property type="entry name" value="Acyl-CoA N-acyltransferases (Nat)"/>
    <property type="match status" value="1"/>
</dbReference>
<feature type="domain" description="N-acetyltransferase" evidence="3">
    <location>
        <begin position="1"/>
        <end position="140"/>
    </location>
</feature>
<evidence type="ECO:0000313" key="5">
    <source>
        <dbReference type="Proteomes" id="UP000018296"/>
    </source>
</evidence>
<name>V6IV13_9BACL</name>
<dbReference type="EMBL" id="AWTC01000014">
    <property type="protein sequence ID" value="EST11033.1"/>
    <property type="molecule type" value="Genomic_DNA"/>
</dbReference>
<dbReference type="InterPro" id="IPR000182">
    <property type="entry name" value="GNAT_dom"/>
</dbReference>
<dbReference type="OrthoDB" id="9787920at2"/>
<dbReference type="GO" id="GO:0016747">
    <property type="term" value="F:acyltransferase activity, transferring groups other than amino-acyl groups"/>
    <property type="evidence" value="ECO:0007669"/>
    <property type="project" value="InterPro"/>
</dbReference>